<evidence type="ECO:0000256" key="5">
    <source>
        <dbReference type="ARBA" id="ARBA00022679"/>
    </source>
</evidence>
<evidence type="ECO:0000259" key="17">
    <source>
        <dbReference type="PROSITE" id="PS50089"/>
    </source>
</evidence>
<dbReference type="FunFam" id="3.30.40.10:FF:000187">
    <property type="entry name" value="E3 ubiquitin-protein ligase ATL6"/>
    <property type="match status" value="1"/>
</dbReference>
<evidence type="ECO:0000256" key="8">
    <source>
        <dbReference type="ARBA" id="ARBA00022771"/>
    </source>
</evidence>
<comment type="pathway">
    <text evidence="3">Protein modification; protein ubiquitination.</text>
</comment>
<dbReference type="CDD" id="cd16461">
    <property type="entry name" value="RING-H2_EL5-like"/>
    <property type="match status" value="1"/>
</dbReference>
<feature type="transmembrane region" description="Helical" evidence="16">
    <location>
        <begin position="20"/>
        <end position="40"/>
    </location>
</feature>
<keyword evidence="19" id="KW-1185">Reference proteome</keyword>
<comment type="caution">
    <text evidence="18">The sequence shown here is derived from an EMBL/GenBank/DDBJ whole genome shotgun (WGS) entry which is preliminary data.</text>
</comment>
<dbReference type="Pfam" id="PF13639">
    <property type="entry name" value="zf-RING_2"/>
    <property type="match status" value="1"/>
</dbReference>
<evidence type="ECO:0000256" key="1">
    <source>
        <dbReference type="ARBA" id="ARBA00000900"/>
    </source>
</evidence>
<dbReference type="GO" id="GO:0016567">
    <property type="term" value="P:protein ubiquitination"/>
    <property type="evidence" value="ECO:0007669"/>
    <property type="project" value="InterPro"/>
</dbReference>
<dbReference type="GO" id="GO:0008270">
    <property type="term" value="F:zinc ion binding"/>
    <property type="evidence" value="ECO:0007669"/>
    <property type="project" value="UniProtKB-KW"/>
</dbReference>
<keyword evidence="12 16" id="KW-0472">Membrane</keyword>
<evidence type="ECO:0000256" key="7">
    <source>
        <dbReference type="ARBA" id="ARBA00022723"/>
    </source>
</evidence>
<dbReference type="SUPFAM" id="SSF57850">
    <property type="entry name" value="RING/U-box"/>
    <property type="match status" value="1"/>
</dbReference>
<feature type="domain" description="RING-type" evidence="17">
    <location>
        <begin position="94"/>
        <end position="136"/>
    </location>
</feature>
<evidence type="ECO:0000256" key="16">
    <source>
        <dbReference type="SAM" id="Phobius"/>
    </source>
</evidence>
<keyword evidence="8 14" id="KW-0863">Zinc-finger</keyword>
<evidence type="ECO:0000256" key="4">
    <source>
        <dbReference type="ARBA" id="ARBA00012483"/>
    </source>
</evidence>
<evidence type="ECO:0000256" key="10">
    <source>
        <dbReference type="ARBA" id="ARBA00022833"/>
    </source>
</evidence>
<dbReference type="EMBL" id="WHWC01000009">
    <property type="protein sequence ID" value="KAG8376633.1"/>
    <property type="molecule type" value="Genomic_DNA"/>
</dbReference>
<keyword evidence="6 16" id="KW-0812">Transmembrane</keyword>
<dbReference type="InterPro" id="IPR001841">
    <property type="entry name" value="Znf_RING"/>
</dbReference>
<keyword evidence="11 16" id="KW-1133">Transmembrane helix</keyword>
<evidence type="ECO:0000256" key="12">
    <source>
        <dbReference type="ARBA" id="ARBA00023136"/>
    </source>
</evidence>
<accession>A0AAV6X270</accession>
<dbReference type="PANTHER" id="PTHR46913:SF1">
    <property type="entry name" value="RING-H2 FINGER PROTEIN ATL16"/>
    <property type="match status" value="1"/>
</dbReference>
<name>A0AAV6X270_9LAMI</name>
<comment type="catalytic activity">
    <reaction evidence="1">
        <text>S-ubiquitinyl-[E2 ubiquitin-conjugating enzyme]-L-cysteine + [acceptor protein]-L-lysine = [E2 ubiquitin-conjugating enzyme]-L-cysteine + N(6)-ubiquitinyl-[acceptor protein]-L-lysine.</text>
        <dbReference type="EC" id="2.3.2.27"/>
    </reaction>
</comment>
<evidence type="ECO:0000256" key="15">
    <source>
        <dbReference type="SAM" id="MobiDB-lite"/>
    </source>
</evidence>
<dbReference type="GO" id="GO:0061630">
    <property type="term" value="F:ubiquitin protein ligase activity"/>
    <property type="evidence" value="ECO:0007669"/>
    <property type="project" value="UniProtKB-EC"/>
</dbReference>
<dbReference type="Gene3D" id="3.30.40.10">
    <property type="entry name" value="Zinc/RING finger domain, C3HC4 (zinc finger)"/>
    <property type="match status" value="1"/>
</dbReference>
<dbReference type="InterPro" id="IPR013083">
    <property type="entry name" value="Znf_RING/FYVE/PHD"/>
</dbReference>
<gene>
    <name evidence="18" type="ORF">BUALT_Bualt09G0083700</name>
</gene>
<evidence type="ECO:0000256" key="9">
    <source>
        <dbReference type="ARBA" id="ARBA00022786"/>
    </source>
</evidence>
<dbReference type="GO" id="GO:0016020">
    <property type="term" value="C:membrane"/>
    <property type="evidence" value="ECO:0007669"/>
    <property type="project" value="UniProtKB-SubCell"/>
</dbReference>
<dbReference type="SMART" id="SM00184">
    <property type="entry name" value="RING"/>
    <property type="match status" value="1"/>
</dbReference>
<proteinExistence type="inferred from homology"/>
<feature type="compositionally biased region" description="Low complexity" evidence="15">
    <location>
        <begin position="161"/>
        <end position="173"/>
    </location>
</feature>
<dbReference type="InterPro" id="IPR044600">
    <property type="entry name" value="ATL1/ATL16-like"/>
</dbReference>
<dbReference type="PROSITE" id="PS50089">
    <property type="entry name" value="ZF_RING_2"/>
    <property type="match status" value="1"/>
</dbReference>
<keyword evidence="7" id="KW-0479">Metal-binding</keyword>
<organism evidence="18 19">
    <name type="scientific">Buddleja alternifolia</name>
    <dbReference type="NCBI Taxonomy" id="168488"/>
    <lineage>
        <taxon>Eukaryota</taxon>
        <taxon>Viridiplantae</taxon>
        <taxon>Streptophyta</taxon>
        <taxon>Embryophyta</taxon>
        <taxon>Tracheophyta</taxon>
        <taxon>Spermatophyta</taxon>
        <taxon>Magnoliopsida</taxon>
        <taxon>eudicotyledons</taxon>
        <taxon>Gunneridae</taxon>
        <taxon>Pentapetalae</taxon>
        <taxon>asterids</taxon>
        <taxon>lamiids</taxon>
        <taxon>Lamiales</taxon>
        <taxon>Scrophulariaceae</taxon>
        <taxon>Buddlejeae</taxon>
        <taxon>Buddleja</taxon>
    </lineage>
</organism>
<protein>
    <recommendedName>
        <fullName evidence="4">RING-type E3 ubiquitin transferase</fullName>
        <ecNumber evidence="4">2.3.2.27</ecNumber>
    </recommendedName>
</protein>
<dbReference type="PANTHER" id="PTHR46913">
    <property type="entry name" value="RING-H2 FINGER PROTEIN ATL16"/>
    <property type="match status" value="1"/>
</dbReference>
<evidence type="ECO:0000256" key="6">
    <source>
        <dbReference type="ARBA" id="ARBA00022692"/>
    </source>
</evidence>
<dbReference type="AlphaFoldDB" id="A0AAV6X270"/>
<comment type="similarity">
    <text evidence="13">Belongs to the RING-type zinc finger family. ATL subfamily.</text>
</comment>
<evidence type="ECO:0000256" key="13">
    <source>
        <dbReference type="ARBA" id="ARBA00024209"/>
    </source>
</evidence>
<evidence type="ECO:0000256" key="3">
    <source>
        <dbReference type="ARBA" id="ARBA00004906"/>
    </source>
</evidence>
<comment type="subcellular location">
    <subcellularLocation>
        <location evidence="2">Membrane</location>
        <topology evidence="2">Single-pass membrane protein</topology>
    </subcellularLocation>
</comment>
<keyword evidence="9" id="KW-0833">Ubl conjugation pathway</keyword>
<reference evidence="18" key="1">
    <citation type="submission" date="2019-10" db="EMBL/GenBank/DDBJ databases">
        <authorList>
            <person name="Zhang R."/>
            <person name="Pan Y."/>
            <person name="Wang J."/>
            <person name="Ma R."/>
            <person name="Yu S."/>
        </authorList>
    </citation>
    <scope>NUCLEOTIDE SEQUENCE</scope>
    <source>
        <strain evidence="18">LA-IB0</strain>
        <tissue evidence="18">Leaf</tissue>
    </source>
</reference>
<sequence>MEGITSPPMPGTIKGAFSPLLISMLGIIFTTTAIILYHFFLVRYCMRRHAATTTAARTTPTPTATGVDDKILRTIPILAFSSAKRRTADIQDDCAVCLGELEDQDAVRLLPNCNHAFHVACIDEWFSKHTSCPLCRSPVEPNTTPCVATHSANDSDREATSNNSGDQSESSSTVQVQSSGLLRHCVSLALPPQPAAAERTPARLKRSLSMDQCLVINNNVQSSDHHNCSSSTFDRVSSKFIRSFSWLRLGKGSDAPILPY</sequence>
<evidence type="ECO:0000313" key="18">
    <source>
        <dbReference type="EMBL" id="KAG8376633.1"/>
    </source>
</evidence>
<evidence type="ECO:0000256" key="11">
    <source>
        <dbReference type="ARBA" id="ARBA00022989"/>
    </source>
</evidence>
<feature type="region of interest" description="Disordered" evidence="15">
    <location>
        <begin position="146"/>
        <end position="173"/>
    </location>
</feature>
<dbReference type="Proteomes" id="UP000826271">
    <property type="component" value="Unassembled WGS sequence"/>
</dbReference>
<evidence type="ECO:0000313" key="19">
    <source>
        <dbReference type="Proteomes" id="UP000826271"/>
    </source>
</evidence>
<evidence type="ECO:0000256" key="14">
    <source>
        <dbReference type="PROSITE-ProRule" id="PRU00175"/>
    </source>
</evidence>
<evidence type="ECO:0000256" key="2">
    <source>
        <dbReference type="ARBA" id="ARBA00004167"/>
    </source>
</evidence>
<keyword evidence="5" id="KW-0808">Transferase</keyword>
<keyword evidence="10" id="KW-0862">Zinc</keyword>
<dbReference type="EC" id="2.3.2.27" evidence="4"/>